<name>A0A409Y2M3_9AGAR</name>
<proteinExistence type="predicted"/>
<feature type="transmembrane region" description="Helical" evidence="2">
    <location>
        <begin position="92"/>
        <end position="117"/>
    </location>
</feature>
<evidence type="ECO:0000313" key="4">
    <source>
        <dbReference type="EMBL" id="PPQ97250.1"/>
    </source>
</evidence>
<dbReference type="Pfam" id="PF20151">
    <property type="entry name" value="DUF6533"/>
    <property type="match status" value="1"/>
</dbReference>
<feature type="transmembrane region" description="Helical" evidence="2">
    <location>
        <begin position="204"/>
        <end position="223"/>
    </location>
</feature>
<feature type="transmembrane region" description="Helical" evidence="2">
    <location>
        <begin position="124"/>
        <end position="145"/>
    </location>
</feature>
<keyword evidence="2" id="KW-1133">Transmembrane helix</keyword>
<dbReference type="InterPro" id="IPR045340">
    <property type="entry name" value="DUF6533"/>
</dbReference>
<evidence type="ECO:0000259" key="3">
    <source>
        <dbReference type="Pfam" id="PF20151"/>
    </source>
</evidence>
<dbReference type="OrthoDB" id="3020506at2759"/>
<protein>
    <recommendedName>
        <fullName evidence="3">DUF6533 domain-containing protein</fullName>
    </recommendedName>
</protein>
<dbReference type="EMBL" id="NHYE01001274">
    <property type="protein sequence ID" value="PPQ97250.1"/>
    <property type="molecule type" value="Genomic_DNA"/>
</dbReference>
<keyword evidence="2" id="KW-0472">Membrane</keyword>
<evidence type="ECO:0000313" key="5">
    <source>
        <dbReference type="Proteomes" id="UP000284706"/>
    </source>
</evidence>
<keyword evidence="5" id="KW-1185">Reference proteome</keyword>
<reference evidence="4 5" key="1">
    <citation type="journal article" date="2018" name="Evol. Lett.">
        <title>Horizontal gene cluster transfer increased hallucinogenic mushroom diversity.</title>
        <authorList>
            <person name="Reynolds H.T."/>
            <person name="Vijayakumar V."/>
            <person name="Gluck-Thaler E."/>
            <person name="Korotkin H.B."/>
            <person name="Matheny P.B."/>
            <person name="Slot J.C."/>
        </authorList>
    </citation>
    <scope>NUCLEOTIDE SEQUENCE [LARGE SCALE GENOMIC DNA]</scope>
    <source>
        <strain evidence="4 5">SRW20</strain>
    </source>
</reference>
<comment type="caution">
    <text evidence="4">The sequence shown here is derived from an EMBL/GenBank/DDBJ whole genome shotgun (WGS) entry which is preliminary data.</text>
</comment>
<sequence length="305" mass="34023">MAPSSTDESLLRSLVVRQSSTVATWALLLFEHLLTCRMELRYIWRRPFKLNQGVYLFSRYLGIIVQSVNLYLALGPHSTPTVTEHSCKRWQLFQALASYALSGALHLILMLSVYALYFKHLGVGIYLAILFFGQCATQAFVTPNALLRVSYDPVCNSVGVHRDSMYLGISTWLTYISLVALAAAKHNLLRLGAPVVKLVLRDGAWTVLLLCTLFTAMLSYSWAHQVVHGHFIFGWANTILSIVCCRVIMNMESLDFSKTPSNPSSTGVDFNSADNIVLARLERQRRQAEGGERESSSAAISQEPT</sequence>
<feature type="transmembrane region" description="Helical" evidence="2">
    <location>
        <begin position="229"/>
        <end position="249"/>
    </location>
</feature>
<accession>A0A409Y2M3</accession>
<dbReference type="AlphaFoldDB" id="A0A409Y2M3"/>
<dbReference type="Proteomes" id="UP000284706">
    <property type="component" value="Unassembled WGS sequence"/>
</dbReference>
<feature type="region of interest" description="Disordered" evidence="1">
    <location>
        <begin position="285"/>
        <end position="305"/>
    </location>
</feature>
<evidence type="ECO:0000256" key="2">
    <source>
        <dbReference type="SAM" id="Phobius"/>
    </source>
</evidence>
<keyword evidence="2" id="KW-0812">Transmembrane</keyword>
<feature type="domain" description="DUF6533" evidence="3">
    <location>
        <begin position="21"/>
        <end position="64"/>
    </location>
</feature>
<feature type="transmembrane region" description="Helical" evidence="2">
    <location>
        <begin position="15"/>
        <end position="34"/>
    </location>
</feature>
<dbReference type="InParanoid" id="A0A409Y2M3"/>
<evidence type="ECO:0000256" key="1">
    <source>
        <dbReference type="SAM" id="MobiDB-lite"/>
    </source>
</evidence>
<gene>
    <name evidence="4" type="ORF">CVT26_000643</name>
</gene>
<feature type="transmembrane region" description="Helical" evidence="2">
    <location>
        <begin position="165"/>
        <end position="184"/>
    </location>
</feature>
<organism evidence="4 5">
    <name type="scientific">Gymnopilus dilepis</name>
    <dbReference type="NCBI Taxonomy" id="231916"/>
    <lineage>
        <taxon>Eukaryota</taxon>
        <taxon>Fungi</taxon>
        <taxon>Dikarya</taxon>
        <taxon>Basidiomycota</taxon>
        <taxon>Agaricomycotina</taxon>
        <taxon>Agaricomycetes</taxon>
        <taxon>Agaricomycetidae</taxon>
        <taxon>Agaricales</taxon>
        <taxon>Agaricineae</taxon>
        <taxon>Hymenogastraceae</taxon>
        <taxon>Gymnopilus</taxon>
    </lineage>
</organism>
<feature type="transmembrane region" description="Helical" evidence="2">
    <location>
        <begin position="54"/>
        <end position="72"/>
    </location>
</feature>
<feature type="compositionally biased region" description="Basic and acidic residues" evidence="1">
    <location>
        <begin position="285"/>
        <end position="295"/>
    </location>
</feature>